<dbReference type="AlphaFoldDB" id="A0AAE3JIE6"/>
<name>A0AAE3JIE6_9SPIR</name>
<dbReference type="HAMAP" id="MF_00141">
    <property type="entry name" value="EF_P"/>
    <property type="match status" value="1"/>
</dbReference>
<dbReference type="GO" id="GO:0005829">
    <property type="term" value="C:cytosol"/>
    <property type="evidence" value="ECO:0007669"/>
    <property type="project" value="UniProtKB-ARBA"/>
</dbReference>
<dbReference type="Proteomes" id="UP001198163">
    <property type="component" value="Unassembled WGS sequence"/>
</dbReference>
<dbReference type="InterPro" id="IPR013185">
    <property type="entry name" value="Transl_elong_KOW-like"/>
</dbReference>
<dbReference type="Gene3D" id="2.30.30.30">
    <property type="match status" value="1"/>
</dbReference>
<comment type="similarity">
    <text evidence="3 7 9">Belongs to the elongation factor P family.</text>
</comment>
<dbReference type="FunFam" id="2.40.50.140:FF:000004">
    <property type="entry name" value="Elongation factor P"/>
    <property type="match status" value="1"/>
</dbReference>
<dbReference type="PIRSF" id="PIRSF005901">
    <property type="entry name" value="EF-P"/>
    <property type="match status" value="1"/>
</dbReference>
<evidence type="ECO:0000313" key="13">
    <source>
        <dbReference type="Proteomes" id="UP001198163"/>
    </source>
</evidence>
<evidence type="ECO:0000256" key="6">
    <source>
        <dbReference type="ARBA" id="ARBA00022917"/>
    </source>
</evidence>
<dbReference type="InterPro" id="IPR008991">
    <property type="entry name" value="Translation_prot_SH3-like_sf"/>
</dbReference>
<dbReference type="RefSeq" id="WP_230755888.1">
    <property type="nucleotide sequence ID" value="NZ_JAINWA010000003.1"/>
</dbReference>
<evidence type="ECO:0000256" key="9">
    <source>
        <dbReference type="RuleBase" id="RU004389"/>
    </source>
</evidence>
<comment type="subcellular location">
    <subcellularLocation>
        <location evidence="1 7">Cytoplasm</location>
    </subcellularLocation>
</comment>
<evidence type="ECO:0000256" key="3">
    <source>
        <dbReference type="ARBA" id="ARBA00009479"/>
    </source>
</evidence>
<dbReference type="InterPro" id="IPR015365">
    <property type="entry name" value="Elong-fact-P_C"/>
</dbReference>
<feature type="domain" description="Translation elongation factor P/YeiP central" evidence="11">
    <location>
        <begin position="67"/>
        <end position="123"/>
    </location>
</feature>
<dbReference type="Pfam" id="PF09285">
    <property type="entry name" value="Elong-fact-P_C"/>
    <property type="match status" value="1"/>
</dbReference>
<keyword evidence="6 7" id="KW-0648">Protein biosynthesis</keyword>
<evidence type="ECO:0000256" key="7">
    <source>
        <dbReference type="HAMAP-Rule" id="MF_00141"/>
    </source>
</evidence>
<dbReference type="InterPro" id="IPR014722">
    <property type="entry name" value="Rib_uL2_dom2"/>
</dbReference>
<dbReference type="NCBIfam" id="NF001810">
    <property type="entry name" value="PRK00529.1"/>
    <property type="match status" value="1"/>
</dbReference>
<dbReference type="Pfam" id="PF01132">
    <property type="entry name" value="EFP"/>
    <property type="match status" value="1"/>
</dbReference>
<dbReference type="PANTHER" id="PTHR30053">
    <property type="entry name" value="ELONGATION FACTOR P"/>
    <property type="match status" value="1"/>
</dbReference>
<dbReference type="InterPro" id="IPR013852">
    <property type="entry name" value="Transl_elong_P/YeiP_CS"/>
</dbReference>
<reference evidence="12" key="1">
    <citation type="submission" date="2021-08" db="EMBL/GenBank/DDBJ databases">
        <title>Comparative analyses of Brucepasteria parasyntrophica and Teretinema zuelzerae.</title>
        <authorList>
            <person name="Song Y."/>
            <person name="Brune A."/>
        </authorList>
    </citation>
    <scope>NUCLEOTIDE SEQUENCE</scope>
    <source>
        <strain evidence="12">DSM 1903</strain>
    </source>
</reference>
<comment type="pathway">
    <text evidence="2 7">Protein biosynthesis; polypeptide chain elongation.</text>
</comment>
<keyword evidence="5 7" id="KW-0251">Elongation factor</keyword>
<evidence type="ECO:0000256" key="8">
    <source>
        <dbReference type="NCBIfam" id="TIGR00038"/>
    </source>
</evidence>
<keyword evidence="4 7" id="KW-0963">Cytoplasm</keyword>
<evidence type="ECO:0000259" key="11">
    <source>
        <dbReference type="SMART" id="SM01185"/>
    </source>
</evidence>
<dbReference type="FunFam" id="2.40.50.140:FF:000009">
    <property type="entry name" value="Elongation factor P"/>
    <property type="match status" value="1"/>
</dbReference>
<accession>A0AAE3JIE6</accession>
<evidence type="ECO:0000256" key="2">
    <source>
        <dbReference type="ARBA" id="ARBA00004815"/>
    </source>
</evidence>
<keyword evidence="13" id="KW-1185">Reference proteome</keyword>
<dbReference type="SUPFAM" id="SSF50249">
    <property type="entry name" value="Nucleic acid-binding proteins"/>
    <property type="match status" value="2"/>
</dbReference>
<comment type="function">
    <text evidence="7">Involved in peptide bond synthesis. Stimulates efficient translation and peptide-bond synthesis on native or reconstituted 70S ribosomes in vitro. Probably functions indirectly by altering the affinity of the ribosome for aminoacyl-tRNA, thus increasing their reactivity as acceptors for peptidyl transferase.</text>
</comment>
<dbReference type="SMART" id="SM01185">
    <property type="entry name" value="EFP"/>
    <property type="match status" value="1"/>
</dbReference>
<gene>
    <name evidence="7 12" type="primary">efp</name>
    <name evidence="12" type="ORF">K7J14_10315</name>
</gene>
<sequence length="189" mass="21154">MLAASQLRVGTVFMNGNDPMIVQRMLGNKSGRGSMVYRLRIKNIVSGQTMDVGFDSSEKFQEADLELHKVKLSYLDGDNYVFMDEETYEQFEISKEDLGDNANYIKDGDEFIVELTFYNGKPVGVSLPILVEREITYCEPGIRGDTSGKASKPATLDTGYEVQVPLFCEMGTRILLDTRDGSFSERAKS</sequence>
<dbReference type="InterPro" id="IPR012340">
    <property type="entry name" value="NA-bd_OB-fold"/>
</dbReference>
<evidence type="ECO:0000256" key="5">
    <source>
        <dbReference type="ARBA" id="ARBA00022768"/>
    </source>
</evidence>
<dbReference type="InterPro" id="IPR020599">
    <property type="entry name" value="Transl_elong_fac_P/YeiP"/>
</dbReference>
<dbReference type="Pfam" id="PF08207">
    <property type="entry name" value="EFP_N"/>
    <property type="match status" value="1"/>
</dbReference>
<dbReference type="InterPro" id="IPR011768">
    <property type="entry name" value="Transl_elongation_fac_P"/>
</dbReference>
<dbReference type="GO" id="GO:0003746">
    <property type="term" value="F:translation elongation factor activity"/>
    <property type="evidence" value="ECO:0007669"/>
    <property type="project" value="UniProtKB-UniRule"/>
</dbReference>
<organism evidence="12 13">
    <name type="scientific">Teretinema zuelzerae</name>
    <dbReference type="NCBI Taxonomy" id="156"/>
    <lineage>
        <taxon>Bacteria</taxon>
        <taxon>Pseudomonadati</taxon>
        <taxon>Spirochaetota</taxon>
        <taxon>Spirochaetia</taxon>
        <taxon>Spirochaetales</taxon>
        <taxon>Treponemataceae</taxon>
        <taxon>Teretinema</taxon>
    </lineage>
</organism>
<evidence type="ECO:0000256" key="4">
    <source>
        <dbReference type="ARBA" id="ARBA00022490"/>
    </source>
</evidence>
<dbReference type="Gene3D" id="2.40.50.140">
    <property type="entry name" value="Nucleic acid-binding proteins"/>
    <property type="match status" value="2"/>
</dbReference>
<dbReference type="CDD" id="cd04470">
    <property type="entry name" value="S1_EF-P_repeat_1"/>
    <property type="match status" value="1"/>
</dbReference>
<dbReference type="CDD" id="cd05794">
    <property type="entry name" value="S1_EF-P_repeat_2"/>
    <property type="match status" value="1"/>
</dbReference>
<evidence type="ECO:0000259" key="10">
    <source>
        <dbReference type="SMART" id="SM00841"/>
    </source>
</evidence>
<comment type="caution">
    <text evidence="12">The sequence shown here is derived from an EMBL/GenBank/DDBJ whole genome shotgun (WGS) entry which is preliminary data.</text>
</comment>
<proteinExistence type="inferred from homology"/>
<dbReference type="SMART" id="SM00841">
    <property type="entry name" value="Elong-fact-P_C"/>
    <property type="match status" value="1"/>
</dbReference>
<dbReference type="PROSITE" id="PS01275">
    <property type="entry name" value="EFP"/>
    <property type="match status" value="1"/>
</dbReference>
<dbReference type="SUPFAM" id="SSF50104">
    <property type="entry name" value="Translation proteins SH3-like domain"/>
    <property type="match status" value="1"/>
</dbReference>
<evidence type="ECO:0000256" key="1">
    <source>
        <dbReference type="ARBA" id="ARBA00004496"/>
    </source>
</evidence>
<dbReference type="PANTHER" id="PTHR30053:SF12">
    <property type="entry name" value="ELONGATION FACTOR P (EF-P) FAMILY PROTEIN"/>
    <property type="match status" value="1"/>
</dbReference>
<dbReference type="GO" id="GO:0043043">
    <property type="term" value="P:peptide biosynthetic process"/>
    <property type="evidence" value="ECO:0007669"/>
    <property type="project" value="InterPro"/>
</dbReference>
<dbReference type="InterPro" id="IPR001059">
    <property type="entry name" value="Transl_elong_P/YeiP_cen"/>
</dbReference>
<protein>
    <recommendedName>
        <fullName evidence="7 8">Elongation factor P</fullName>
        <shortName evidence="7">EF-P</shortName>
    </recommendedName>
</protein>
<feature type="domain" description="Elongation factor P C-terminal" evidence="10">
    <location>
        <begin position="131"/>
        <end position="186"/>
    </location>
</feature>
<evidence type="ECO:0000313" key="12">
    <source>
        <dbReference type="EMBL" id="MCD1655092.1"/>
    </source>
</evidence>
<dbReference type="EMBL" id="JAINWA010000003">
    <property type="protein sequence ID" value="MCD1655092.1"/>
    <property type="molecule type" value="Genomic_DNA"/>
</dbReference>
<dbReference type="NCBIfam" id="TIGR00038">
    <property type="entry name" value="efp"/>
    <property type="match status" value="1"/>
</dbReference>